<dbReference type="EMBL" id="CAJVPV010053445">
    <property type="protein sequence ID" value="CAG8781939.1"/>
    <property type="molecule type" value="Genomic_DNA"/>
</dbReference>
<evidence type="ECO:0000313" key="9">
    <source>
        <dbReference type="Proteomes" id="UP000789342"/>
    </source>
</evidence>
<keyword evidence="3" id="KW-0808">Transferase</keyword>
<dbReference type="GO" id="GO:0004674">
    <property type="term" value="F:protein serine/threonine kinase activity"/>
    <property type="evidence" value="ECO:0007669"/>
    <property type="project" value="UniProtKB-KW"/>
</dbReference>
<keyword evidence="2" id="KW-0723">Serine/threonine-protein kinase</keyword>
<evidence type="ECO:0000256" key="2">
    <source>
        <dbReference type="ARBA" id="ARBA00022527"/>
    </source>
</evidence>
<name>A0A9N9JI54_9GLOM</name>
<dbReference type="AlphaFoldDB" id="A0A9N9JI54"/>
<evidence type="ECO:0000313" key="8">
    <source>
        <dbReference type="EMBL" id="CAG8781939.1"/>
    </source>
</evidence>
<evidence type="ECO:0000256" key="5">
    <source>
        <dbReference type="ARBA" id="ARBA00022777"/>
    </source>
</evidence>
<reference evidence="8" key="1">
    <citation type="submission" date="2021-06" db="EMBL/GenBank/DDBJ databases">
        <authorList>
            <person name="Kallberg Y."/>
            <person name="Tangrot J."/>
            <person name="Rosling A."/>
        </authorList>
    </citation>
    <scope>NUCLEOTIDE SEQUENCE</scope>
    <source>
        <strain evidence="8">CL551</strain>
    </source>
</reference>
<feature type="non-terminal residue" evidence="8">
    <location>
        <position position="1"/>
    </location>
</feature>
<evidence type="ECO:0000256" key="6">
    <source>
        <dbReference type="ARBA" id="ARBA00022840"/>
    </source>
</evidence>
<dbReference type="Proteomes" id="UP000789342">
    <property type="component" value="Unassembled WGS sequence"/>
</dbReference>
<dbReference type="InterPro" id="IPR050940">
    <property type="entry name" value="Actin_reg-Ser/Thr_kinase"/>
</dbReference>
<gene>
    <name evidence="8" type="ORF">AMORRO_LOCUS17392</name>
</gene>
<evidence type="ECO:0000256" key="4">
    <source>
        <dbReference type="ARBA" id="ARBA00022741"/>
    </source>
</evidence>
<dbReference type="PANTHER" id="PTHR46485">
    <property type="entry name" value="LIM DOMAIN KINASE 1"/>
    <property type="match status" value="1"/>
</dbReference>
<accession>A0A9N9JI54</accession>
<comment type="caution">
    <text evidence="8">The sequence shown here is derived from an EMBL/GenBank/DDBJ whole genome shotgun (WGS) entry which is preliminary data.</text>
</comment>
<dbReference type="GO" id="GO:0005524">
    <property type="term" value="F:ATP binding"/>
    <property type="evidence" value="ECO:0007669"/>
    <property type="project" value="UniProtKB-KW"/>
</dbReference>
<sequence length="173" mass="20259">LSGIKKAYQIEFERNVALKYLKDDGHKSEEEYYRNFIREIQILTKLNAVNNKNIIRFLGISKGLSPKSHYIILQDVYGEDLRTHLQEKFIELSWPSKIKMAKDITNGLTYIHRANIVHCNLNSKNIMVYDDKLIITGFDFSIFLDRPYESPDTLELCDHEMISYVDPQLLMSP</sequence>
<keyword evidence="6" id="KW-0067">ATP-binding</keyword>
<dbReference type="InterPro" id="IPR011009">
    <property type="entry name" value="Kinase-like_dom_sf"/>
</dbReference>
<proteinExistence type="inferred from homology"/>
<dbReference type="PROSITE" id="PS50011">
    <property type="entry name" value="PROTEIN_KINASE_DOM"/>
    <property type="match status" value="1"/>
</dbReference>
<evidence type="ECO:0000259" key="7">
    <source>
        <dbReference type="PROSITE" id="PS50011"/>
    </source>
</evidence>
<feature type="non-terminal residue" evidence="8">
    <location>
        <position position="173"/>
    </location>
</feature>
<dbReference type="InterPro" id="IPR000719">
    <property type="entry name" value="Prot_kinase_dom"/>
</dbReference>
<organism evidence="8 9">
    <name type="scientific">Acaulospora morrowiae</name>
    <dbReference type="NCBI Taxonomy" id="94023"/>
    <lineage>
        <taxon>Eukaryota</taxon>
        <taxon>Fungi</taxon>
        <taxon>Fungi incertae sedis</taxon>
        <taxon>Mucoromycota</taxon>
        <taxon>Glomeromycotina</taxon>
        <taxon>Glomeromycetes</taxon>
        <taxon>Diversisporales</taxon>
        <taxon>Acaulosporaceae</taxon>
        <taxon>Acaulospora</taxon>
    </lineage>
</organism>
<feature type="domain" description="Protein kinase" evidence="7">
    <location>
        <begin position="1"/>
        <end position="173"/>
    </location>
</feature>
<protein>
    <submittedName>
        <fullName evidence="8">11774_t:CDS:1</fullName>
    </submittedName>
</protein>
<dbReference type="InterPro" id="IPR001245">
    <property type="entry name" value="Ser-Thr/Tyr_kinase_cat_dom"/>
</dbReference>
<keyword evidence="5" id="KW-0418">Kinase</keyword>
<dbReference type="OrthoDB" id="6718656at2759"/>
<keyword evidence="9" id="KW-1185">Reference proteome</keyword>
<dbReference type="SUPFAM" id="SSF56112">
    <property type="entry name" value="Protein kinase-like (PK-like)"/>
    <property type="match status" value="1"/>
</dbReference>
<dbReference type="Pfam" id="PF07714">
    <property type="entry name" value="PK_Tyr_Ser-Thr"/>
    <property type="match status" value="1"/>
</dbReference>
<evidence type="ECO:0000256" key="1">
    <source>
        <dbReference type="ARBA" id="ARBA00005843"/>
    </source>
</evidence>
<dbReference type="Gene3D" id="1.10.510.10">
    <property type="entry name" value="Transferase(Phosphotransferase) domain 1"/>
    <property type="match status" value="1"/>
</dbReference>
<comment type="similarity">
    <text evidence="1">Belongs to the protein kinase superfamily. TKL Ser/Thr protein kinase family.</text>
</comment>
<evidence type="ECO:0000256" key="3">
    <source>
        <dbReference type="ARBA" id="ARBA00022679"/>
    </source>
</evidence>
<keyword evidence="4" id="KW-0547">Nucleotide-binding</keyword>
<dbReference type="PANTHER" id="PTHR46485:SF5">
    <property type="entry name" value="CENTER DIVIDER, ISOFORM A"/>
    <property type="match status" value="1"/>
</dbReference>